<dbReference type="PROSITE" id="PS00931">
    <property type="entry name" value="CUTINASE_2"/>
    <property type="match status" value="1"/>
</dbReference>
<dbReference type="InterPro" id="IPR029058">
    <property type="entry name" value="AB_hydrolase_fold"/>
</dbReference>
<dbReference type="Gene3D" id="3.40.50.1820">
    <property type="entry name" value="alpha/beta hydrolase"/>
    <property type="match status" value="1"/>
</dbReference>
<dbReference type="PANTHER" id="PTHR48250">
    <property type="entry name" value="CUTINASE 2-RELATED"/>
    <property type="match status" value="1"/>
</dbReference>
<evidence type="ECO:0000256" key="10">
    <source>
        <dbReference type="ARBA" id="ARBA00034045"/>
    </source>
</evidence>
<keyword evidence="9 12" id="KW-1015">Disulfide bond</keyword>
<feature type="disulfide bond" evidence="12">
    <location>
        <begin position="48"/>
        <end position="146"/>
    </location>
</feature>
<proteinExistence type="inferred from homology"/>
<dbReference type="AlphaFoldDB" id="A0A8H6MKP2"/>
<keyword evidence="8" id="KW-0843">Virulence</keyword>
<feature type="active site" description="Nucleophile" evidence="11">
    <location>
        <position position="157"/>
    </location>
</feature>
<comment type="subcellular location">
    <subcellularLocation>
        <location evidence="1 13">Secreted</location>
    </subcellularLocation>
</comment>
<evidence type="ECO:0000313" key="15">
    <source>
        <dbReference type="EMBL" id="KAF6795875.1"/>
    </source>
</evidence>
<feature type="signal peptide" evidence="14">
    <location>
        <begin position="1"/>
        <end position="15"/>
    </location>
</feature>
<dbReference type="PANTHER" id="PTHR48250:SF3">
    <property type="entry name" value="CUTINASE 1-RELATED"/>
    <property type="match status" value="1"/>
</dbReference>
<evidence type="ECO:0000256" key="1">
    <source>
        <dbReference type="ARBA" id="ARBA00004613"/>
    </source>
</evidence>
<feature type="active site" evidence="11">
    <location>
        <position position="212"/>
    </location>
</feature>
<comment type="similarity">
    <text evidence="2 13">Belongs to the cutinase family.</text>
</comment>
<dbReference type="GO" id="GO:0050525">
    <property type="term" value="F:cutinase activity"/>
    <property type="evidence" value="ECO:0007669"/>
    <property type="project" value="UniProtKB-UniRule"/>
</dbReference>
<dbReference type="InterPro" id="IPR043579">
    <property type="entry name" value="CUTINASE_2"/>
</dbReference>
<name>A0A8H6MKP2_9PEZI</name>
<organism evidence="15 16">
    <name type="scientific">Colletotrichum musicola</name>
    <dbReference type="NCBI Taxonomy" id="2175873"/>
    <lineage>
        <taxon>Eukaryota</taxon>
        <taxon>Fungi</taxon>
        <taxon>Dikarya</taxon>
        <taxon>Ascomycota</taxon>
        <taxon>Pezizomycotina</taxon>
        <taxon>Sordariomycetes</taxon>
        <taxon>Hypocreomycetidae</taxon>
        <taxon>Glomerellales</taxon>
        <taxon>Glomerellaceae</taxon>
        <taxon>Colletotrichum</taxon>
        <taxon>Colletotrichum orchidearum species complex</taxon>
    </lineage>
</organism>
<evidence type="ECO:0000256" key="11">
    <source>
        <dbReference type="PIRSR" id="PIRSR611150-1"/>
    </source>
</evidence>
<keyword evidence="4 13" id="KW-0719">Serine esterase</keyword>
<dbReference type="InterPro" id="IPR011150">
    <property type="entry name" value="Cutinase_monf"/>
</dbReference>
<keyword evidence="16" id="KW-1185">Reference proteome</keyword>
<feature type="active site" description="Proton donor/acceptor" evidence="11">
    <location>
        <position position="225"/>
    </location>
</feature>
<dbReference type="GO" id="GO:0005576">
    <property type="term" value="C:extracellular region"/>
    <property type="evidence" value="ECO:0007669"/>
    <property type="project" value="UniProtKB-SubCell"/>
</dbReference>
<dbReference type="PRINTS" id="PR00129">
    <property type="entry name" value="CUTINASE"/>
</dbReference>
<dbReference type="EMBL" id="WIGM01001496">
    <property type="protein sequence ID" value="KAF6795875.1"/>
    <property type="molecule type" value="Genomic_DNA"/>
</dbReference>
<dbReference type="InterPro" id="IPR000675">
    <property type="entry name" value="Cutinase/axe"/>
</dbReference>
<dbReference type="EC" id="3.1.1.74" evidence="3 13"/>
<feature type="disulfide bond" evidence="12">
    <location>
        <begin position="208"/>
        <end position="215"/>
    </location>
</feature>
<evidence type="ECO:0000256" key="5">
    <source>
        <dbReference type="ARBA" id="ARBA00022525"/>
    </source>
</evidence>
<dbReference type="Pfam" id="PF01083">
    <property type="entry name" value="Cutinase"/>
    <property type="match status" value="1"/>
</dbReference>
<evidence type="ECO:0000256" key="13">
    <source>
        <dbReference type="RuleBase" id="RU361263"/>
    </source>
</evidence>
<keyword evidence="5 13" id="KW-0964">Secreted</keyword>
<protein>
    <recommendedName>
        <fullName evidence="3 13">Cutinase</fullName>
        <ecNumber evidence="3 13">3.1.1.74</ecNumber>
    </recommendedName>
</protein>
<dbReference type="InterPro" id="IPR043580">
    <property type="entry name" value="CUTINASE_1"/>
</dbReference>
<dbReference type="OrthoDB" id="3225429at2759"/>
<feature type="chain" id="PRO_5034188374" description="Cutinase" evidence="14">
    <location>
        <begin position="16"/>
        <end position="246"/>
    </location>
</feature>
<evidence type="ECO:0000256" key="2">
    <source>
        <dbReference type="ARBA" id="ARBA00007534"/>
    </source>
</evidence>
<gene>
    <name evidence="15" type="ORF">CMUS01_15903</name>
</gene>
<keyword evidence="6 14" id="KW-0732">Signal</keyword>
<dbReference type="SUPFAM" id="SSF53474">
    <property type="entry name" value="alpha/beta-Hydrolases"/>
    <property type="match status" value="1"/>
</dbReference>
<comment type="caution">
    <text evidence="15">The sequence shown here is derived from an EMBL/GenBank/DDBJ whole genome shotgun (WGS) entry which is preliminary data.</text>
</comment>
<reference evidence="15" key="1">
    <citation type="journal article" date="2020" name="Phytopathology">
        <title>Genome Sequence Resources of Colletotrichum truncatum, C. plurivorum, C. musicola, and C. sojae: Four Species Pathogenic to Soybean (Glycine max).</title>
        <authorList>
            <person name="Rogerio F."/>
            <person name="Boufleur T.R."/>
            <person name="Ciampi-Guillardi M."/>
            <person name="Sukno S.A."/>
            <person name="Thon M.R."/>
            <person name="Massola Junior N.S."/>
            <person name="Baroncelli R."/>
        </authorList>
    </citation>
    <scope>NUCLEOTIDE SEQUENCE</scope>
    <source>
        <strain evidence="15">LFN0074</strain>
    </source>
</reference>
<dbReference type="SMART" id="SM01110">
    <property type="entry name" value="Cutinase"/>
    <property type="match status" value="1"/>
</dbReference>
<evidence type="ECO:0000256" key="14">
    <source>
        <dbReference type="SAM" id="SignalP"/>
    </source>
</evidence>
<evidence type="ECO:0000313" key="16">
    <source>
        <dbReference type="Proteomes" id="UP000639643"/>
    </source>
</evidence>
<evidence type="ECO:0000256" key="4">
    <source>
        <dbReference type="ARBA" id="ARBA00022487"/>
    </source>
</evidence>
<keyword evidence="7 13" id="KW-0378">Hydrolase</keyword>
<dbReference type="Proteomes" id="UP000639643">
    <property type="component" value="Unassembled WGS sequence"/>
</dbReference>
<accession>A0A8H6MKP2</accession>
<evidence type="ECO:0000256" key="7">
    <source>
        <dbReference type="ARBA" id="ARBA00022801"/>
    </source>
</evidence>
<evidence type="ECO:0000256" key="9">
    <source>
        <dbReference type="ARBA" id="ARBA00023157"/>
    </source>
</evidence>
<comment type="function">
    <text evidence="13">Catalyzes the hydrolysis of complex carboxylic polyesters found in the cell wall of plants. Degrades cutin, a macromolecule that forms the structure of the plant cuticle.</text>
</comment>
<dbReference type="PROSITE" id="PS00155">
    <property type="entry name" value="CUTINASE_1"/>
    <property type="match status" value="1"/>
</dbReference>
<comment type="catalytic activity">
    <reaction evidence="10 13">
        <text>cutin + H2O = cutin monomers.</text>
        <dbReference type="EC" id="3.1.1.74"/>
    </reaction>
</comment>
<sequence length="246" mass="26222">MKSLLILTLAALAVASPVHIDHTDANEIARLSTRATGPVSKEFTMGGCRDVIFIFARGSTEVGNMVSRRPRDIRRSVVADVKAQHQGATVGPPTSDGLKKRYGENKVATEGVDYAAALTPNFLPGGADPAGVMEMKRLLTDATGKCPNAKIVAGGYSQGAAIAHRSIESLPDQAKNRILGVITYGDTQTTQDKAQIPNFPKDKLKIICNDGDKVCTGTLEITPAHLDYQKRVPEAVEFLVGKIGNI</sequence>
<evidence type="ECO:0000256" key="3">
    <source>
        <dbReference type="ARBA" id="ARBA00013095"/>
    </source>
</evidence>
<dbReference type="GO" id="GO:0016052">
    <property type="term" value="P:carbohydrate catabolic process"/>
    <property type="evidence" value="ECO:0007669"/>
    <property type="project" value="TreeGrafter"/>
</dbReference>
<evidence type="ECO:0000256" key="12">
    <source>
        <dbReference type="PIRSR" id="PIRSR611150-2"/>
    </source>
</evidence>
<evidence type="ECO:0000256" key="8">
    <source>
        <dbReference type="ARBA" id="ARBA00023026"/>
    </source>
</evidence>
<evidence type="ECO:0000256" key="6">
    <source>
        <dbReference type="ARBA" id="ARBA00022729"/>
    </source>
</evidence>